<proteinExistence type="predicted"/>
<feature type="non-terminal residue" evidence="1">
    <location>
        <position position="1"/>
    </location>
</feature>
<comment type="caution">
    <text evidence="1">The sequence shown here is derived from an EMBL/GenBank/DDBJ whole genome shotgun (WGS) entry which is preliminary data.</text>
</comment>
<evidence type="ECO:0000313" key="1">
    <source>
        <dbReference type="EMBL" id="GAG81348.1"/>
    </source>
</evidence>
<organism evidence="1">
    <name type="scientific">marine sediment metagenome</name>
    <dbReference type="NCBI Taxonomy" id="412755"/>
    <lineage>
        <taxon>unclassified sequences</taxon>
        <taxon>metagenomes</taxon>
        <taxon>ecological metagenomes</taxon>
    </lineage>
</organism>
<dbReference type="AlphaFoldDB" id="X1BB37"/>
<gene>
    <name evidence="1" type="ORF">S01H4_23891</name>
</gene>
<dbReference type="EMBL" id="BART01011146">
    <property type="protein sequence ID" value="GAG81348.1"/>
    <property type="molecule type" value="Genomic_DNA"/>
</dbReference>
<protein>
    <submittedName>
        <fullName evidence="1">Uncharacterized protein</fullName>
    </submittedName>
</protein>
<reference evidence="1" key="1">
    <citation type="journal article" date="2014" name="Front. Microbiol.">
        <title>High frequency of phylogenetically diverse reductive dehalogenase-homologous genes in deep subseafloor sedimentary metagenomes.</title>
        <authorList>
            <person name="Kawai M."/>
            <person name="Futagami T."/>
            <person name="Toyoda A."/>
            <person name="Takaki Y."/>
            <person name="Nishi S."/>
            <person name="Hori S."/>
            <person name="Arai W."/>
            <person name="Tsubouchi T."/>
            <person name="Morono Y."/>
            <person name="Uchiyama I."/>
            <person name="Ito T."/>
            <person name="Fujiyama A."/>
            <person name="Inagaki F."/>
            <person name="Takami H."/>
        </authorList>
    </citation>
    <scope>NUCLEOTIDE SEQUENCE</scope>
    <source>
        <strain evidence="1">Expedition CK06-06</strain>
    </source>
</reference>
<name>X1BB37_9ZZZZ</name>
<sequence>TMITTDHAEFPGQAVSAGDVVKLEITNSAAVSVDFFGTLFWVVREV</sequence>
<accession>X1BB37</accession>